<comment type="function">
    <text evidence="7">Provides the (R)-glutamate required for cell wall biosynthesis.</text>
</comment>
<dbReference type="RefSeq" id="WP_173137043.1">
    <property type="nucleotide sequence ID" value="NZ_JABMKX010000011.1"/>
</dbReference>
<proteinExistence type="inferred from homology"/>
<evidence type="ECO:0000256" key="3">
    <source>
        <dbReference type="ARBA" id="ARBA00022960"/>
    </source>
</evidence>
<evidence type="ECO:0000256" key="2">
    <source>
        <dbReference type="ARBA" id="ARBA00013090"/>
    </source>
</evidence>
<feature type="binding site" evidence="7">
    <location>
        <begin position="39"/>
        <end position="40"/>
    </location>
    <ligand>
        <name>substrate</name>
    </ligand>
</feature>
<dbReference type="GO" id="GO:0008881">
    <property type="term" value="F:glutamate racemase activity"/>
    <property type="evidence" value="ECO:0007669"/>
    <property type="project" value="UniProtKB-EC"/>
</dbReference>
<comment type="pathway">
    <text evidence="7">Cell wall biogenesis; peptidoglycan biosynthesis.</text>
</comment>
<dbReference type="InterPro" id="IPR004391">
    <property type="entry name" value="Glu_race"/>
</dbReference>
<feature type="binding site" evidence="7">
    <location>
        <begin position="7"/>
        <end position="8"/>
    </location>
    <ligand>
        <name>substrate</name>
    </ligand>
</feature>
<dbReference type="PANTHER" id="PTHR21198:SF3">
    <property type="entry name" value="GLUTAMATE RACEMASE"/>
    <property type="match status" value="1"/>
</dbReference>
<dbReference type="InterPro" id="IPR018187">
    <property type="entry name" value="Asp/Glu_racemase_AS_1"/>
</dbReference>
<organism evidence="8 9">
    <name type="scientific">Paenibacillus tritici</name>
    <dbReference type="NCBI Taxonomy" id="1873425"/>
    <lineage>
        <taxon>Bacteria</taxon>
        <taxon>Bacillati</taxon>
        <taxon>Bacillota</taxon>
        <taxon>Bacilli</taxon>
        <taxon>Bacillales</taxon>
        <taxon>Paenibacillaceae</taxon>
        <taxon>Paenibacillus</taxon>
    </lineage>
</organism>
<evidence type="ECO:0000256" key="1">
    <source>
        <dbReference type="ARBA" id="ARBA00001602"/>
    </source>
</evidence>
<feature type="binding site" evidence="7">
    <location>
        <begin position="71"/>
        <end position="72"/>
    </location>
    <ligand>
        <name>substrate</name>
    </ligand>
</feature>
<dbReference type="Gene3D" id="3.40.50.1860">
    <property type="match status" value="2"/>
</dbReference>
<dbReference type="EMBL" id="JABMKX010000011">
    <property type="protein sequence ID" value="NQX47658.1"/>
    <property type="molecule type" value="Genomic_DNA"/>
</dbReference>
<keyword evidence="3 7" id="KW-0133">Cell shape</keyword>
<protein>
    <recommendedName>
        <fullName evidence="2 7">Glutamate racemase</fullName>
        <ecNumber evidence="2 7">5.1.1.3</ecNumber>
    </recommendedName>
</protein>
<keyword evidence="9" id="KW-1185">Reference proteome</keyword>
<evidence type="ECO:0000256" key="4">
    <source>
        <dbReference type="ARBA" id="ARBA00022984"/>
    </source>
</evidence>
<dbReference type="SUPFAM" id="SSF53681">
    <property type="entry name" value="Aspartate/glutamate racemase"/>
    <property type="match status" value="2"/>
</dbReference>
<accession>A0ABX2DUG9</accession>
<evidence type="ECO:0000256" key="5">
    <source>
        <dbReference type="ARBA" id="ARBA00023235"/>
    </source>
</evidence>
<evidence type="ECO:0000256" key="6">
    <source>
        <dbReference type="ARBA" id="ARBA00023316"/>
    </source>
</evidence>
<keyword evidence="6 7" id="KW-0961">Cell wall biogenesis/degradation</keyword>
<comment type="caution">
    <text evidence="8">The sequence shown here is derived from an EMBL/GenBank/DDBJ whole genome shotgun (WGS) entry which is preliminary data.</text>
</comment>
<name>A0ABX2DUG9_9BACL</name>
<evidence type="ECO:0000313" key="9">
    <source>
        <dbReference type="Proteomes" id="UP000711047"/>
    </source>
</evidence>
<comment type="catalytic activity">
    <reaction evidence="1 7">
        <text>L-glutamate = D-glutamate</text>
        <dbReference type="Rhea" id="RHEA:12813"/>
        <dbReference type="ChEBI" id="CHEBI:29985"/>
        <dbReference type="ChEBI" id="CHEBI:29986"/>
        <dbReference type="EC" id="5.1.1.3"/>
    </reaction>
</comment>
<dbReference type="PROSITE" id="PS00923">
    <property type="entry name" value="ASP_GLU_RACEMASE_1"/>
    <property type="match status" value="1"/>
</dbReference>
<dbReference type="EC" id="5.1.1.3" evidence="2 7"/>
<evidence type="ECO:0000313" key="8">
    <source>
        <dbReference type="EMBL" id="NQX47658.1"/>
    </source>
</evidence>
<dbReference type="HAMAP" id="MF_00258">
    <property type="entry name" value="Glu_racemase"/>
    <property type="match status" value="1"/>
</dbReference>
<sequence>MRIGFFDSGIGGLTVLHQALKFLPQEDYLFYADTAHVPYGDKTKAEVRAYILQAVEFIARHNIKALVIACNTATSIVIEELRQRYDFPVLGIEPAVKPAVEQSEGKQKKVLVLATRLTLQEKKYHDLVHRIDHGEIVDSLPLPGLVQFAERFEFDDKTIIPYLYKELAHLELERYSTVVLGCTHFPYFVESLRQVFPPGVNFISGSMGTARHLAHLLEAKDQVNQGTGEILFFRSNVQVDDPATLAKYYSLFKRLDEIEKRE</sequence>
<dbReference type="Proteomes" id="UP000711047">
    <property type="component" value="Unassembled WGS sequence"/>
</dbReference>
<keyword evidence="5 7" id="KW-0413">Isomerase</keyword>
<feature type="active site" description="Proton donor/acceptor" evidence="7">
    <location>
        <position position="70"/>
    </location>
</feature>
<gene>
    <name evidence="7 8" type="primary">murI</name>
    <name evidence="8" type="ORF">HQN87_20245</name>
</gene>
<dbReference type="NCBIfam" id="TIGR00067">
    <property type="entry name" value="glut_race"/>
    <property type="match status" value="1"/>
</dbReference>
<dbReference type="Pfam" id="PF01177">
    <property type="entry name" value="Asp_Glu_race"/>
    <property type="match status" value="1"/>
</dbReference>
<comment type="similarity">
    <text evidence="7">Belongs to the aspartate/glutamate racemases family.</text>
</comment>
<dbReference type="InterPro" id="IPR001920">
    <property type="entry name" value="Asp/Glu_race"/>
</dbReference>
<evidence type="ECO:0000256" key="7">
    <source>
        <dbReference type="HAMAP-Rule" id="MF_00258"/>
    </source>
</evidence>
<dbReference type="PANTHER" id="PTHR21198">
    <property type="entry name" value="GLUTAMATE RACEMASE"/>
    <property type="match status" value="1"/>
</dbReference>
<feature type="active site" description="Proton donor/acceptor" evidence="7">
    <location>
        <position position="182"/>
    </location>
</feature>
<keyword evidence="4 7" id="KW-0573">Peptidoglycan synthesis</keyword>
<dbReference type="InterPro" id="IPR015942">
    <property type="entry name" value="Asp/Glu/hydantoin_racemase"/>
</dbReference>
<feature type="binding site" evidence="7">
    <location>
        <begin position="183"/>
        <end position="184"/>
    </location>
    <ligand>
        <name>substrate</name>
    </ligand>
</feature>
<reference evidence="8 9" key="1">
    <citation type="submission" date="2020-05" db="EMBL/GenBank/DDBJ databases">
        <title>Paenibacillus glebae, sp. nov., Paenibacillus humi sp. nov., Paenibacillus pedi sp. nov., Paenibacillus terrestris sp. nov. and Paenibacillus terricola sp. nov., isolated from a forest top soil sample.</title>
        <authorList>
            <person name="Qi S."/>
            <person name="Carlier A."/>
            <person name="Cnockaert M."/>
            <person name="Vandamme P."/>
        </authorList>
    </citation>
    <scope>NUCLEOTIDE SEQUENCE [LARGE SCALE GENOMIC DNA]</scope>
    <source>
        <strain evidence="8 9">LMG 29502</strain>
    </source>
</reference>